<name>A0A9J6B8C9_SOLCO</name>
<protein>
    <submittedName>
        <fullName evidence="2">Uncharacterized protein</fullName>
    </submittedName>
</protein>
<comment type="caution">
    <text evidence="2">The sequence shown here is derived from an EMBL/GenBank/DDBJ whole genome shotgun (WGS) entry which is preliminary data.</text>
</comment>
<evidence type="ECO:0000313" key="2">
    <source>
        <dbReference type="EMBL" id="KAG5632921.1"/>
    </source>
</evidence>
<feature type="compositionally biased region" description="Basic and acidic residues" evidence="1">
    <location>
        <begin position="32"/>
        <end position="42"/>
    </location>
</feature>
<gene>
    <name evidence="2" type="ORF">H5410_004638</name>
</gene>
<evidence type="ECO:0000313" key="3">
    <source>
        <dbReference type="Proteomes" id="UP000824120"/>
    </source>
</evidence>
<accession>A0A9J6B8C9</accession>
<dbReference type="AlphaFoldDB" id="A0A9J6B8C9"/>
<keyword evidence="3" id="KW-1185">Reference proteome</keyword>
<organism evidence="2 3">
    <name type="scientific">Solanum commersonii</name>
    <name type="common">Commerson's wild potato</name>
    <name type="synonym">Commerson's nightshade</name>
    <dbReference type="NCBI Taxonomy" id="4109"/>
    <lineage>
        <taxon>Eukaryota</taxon>
        <taxon>Viridiplantae</taxon>
        <taxon>Streptophyta</taxon>
        <taxon>Embryophyta</taxon>
        <taxon>Tracheophyta</taxon>
        <taxon>Spermatophyta</taxon>
        <taxon>Magnoliopsida</taxon>
        <taxon>eudicotyledons</taxon>
        <taxon>Gunneridae</taxon>
        <taxon>Pentapetalae</taxon>
        <taxon>asterids</taxon>
        <taxon>lamiids</taxon>
        <taxon>Solanales</taxon>
        <taxon>Solanaceae</taxon>
        <taxon>Solanoideae</taxon>
        <taxon>Solaneae</taxon>
        <taxon>Solanum</taxon>
    </lineage>
</organism>
<feature type="region of interest" description="Disordered" evidence="1">
    <location>
        <begin position="32"/>
        <end position="114"/>
    </location>
</feature>
<feature type="compositionally biased region" description="Basic and acidic residues" evidence="1">
    <location>
        <begin position="82"/>
        <end position="104"/>
    </location>
</feature>
<dbReference type="EMBL" id="JACXVP010000001">
    <property type="protein sequence ID" value="KAG5632921.1"/>
    <property type="molecule type" value="Genomic_DNA"/>
</dbReference>
<feature type="compositionally biased region" description="Acidic residues" evidence="1">
    <location>
        <begin position="51"/>
        <end position="81"/>
    </location>
</feature>
<dbReference type="OrthoDB" id="1327719at2759"/>
<sequence length="238" mass="27044">MMKKKTKHTGSLFSIFARVEDVAGLGRVELGDSSRASHHEDGVNETLNEGVGDDNEEENSYSLDFDDEDLDGVSDEDDSEIDKELRAFRENLRQEKRNEAAKSKERFKKSSKNQEVELGEAGIDKGFENIFKNKEAKYIGRLGGNEEFISSSNEPSEDSDKELDVLAQSGVDLPSRRKSKKLSSKELQLFPEGLVFDNEREILERTVVRQWMEGPSFGTALFLFKVEFLLAFSFDRHM</sequence>
<proteinExistence type="predicted"/>
<evidence type="ECO:0000256" key="1">
    <source>
        <dbReference type="SAM" id="MobiDB-lite"/>
    </source>
</evidence>
<dbReference type="Proteomes" id="UP000824120">
    <property type="component" value="Chromosome 1"/>
</dbReference>
<reference evidence="2 3" key="1">
    <citation type="submission" date="2020-09" db="EMBL/GenBank/DDBJ databases">
        <title>De no assembly of potato wild relative species, Solanum commersonii.</title>
        <authorList>
            <person name="Cho K."/>
        </authorList>
    </citation>
    <scope>NUCLEOTIDE SEQUENCE [LARGE SCALE GENOMIC DNA]</scope>
    <source>
        <strain evidence="2">LZ3.2</strain>
        <tissue evidence="2">Leaf</tissue>
    </source>
</reference>